<gene>
    <name evidence="2" type="ORF">DXG03_001765</name>
</gene>
<feature type="non-terminal residue" evidence="2">
    <location>
        <position position="1"/>
    </location>
</feature>
<name>A0A9P7K9M7_9AGAR</name>
<feature type="region of interest" description="Disordered" evidence="1">
    <location>
        <begin position="471"/>
        <end position="491"/>
    </location>
</feature>
<feature type="compositionally biased region" description="Polar residues" evidence="1">
    <location>
        <begin position="199"/>
        <end position="211"/>
    </location>
</feature>
<dbReference type="Proteomes" id="UP000775547">
    <property type="component" value="Unassembled WGS sequence"/>
</dbReference>
<organism evidence="2 3">
    <name type="scientific">Asterophora parasitica</name>
    <dbReference type="NCBI Taxonomy" id="117018"/>
    <lineage>
        <taxon>Eukaryota</taxon>
        <taxon>Fungi</taxon>
        <taxon>Dikarya</taxon>
        <taxon>Basidiomycota</taxon>
        <taxon>Agaricomycotina</taxon>
        <taxon>Agaricomycetes</taxon>
        <taxon>Agaricomycetidae</taxon>
        <taxon>Agaricales</taxon>
        <taxon>Tricholomatineae</taxon>
        <taxon>Lyophyllaceae</taxon>
        <taxon>Asterophora</taxon>
    </lineage>
</organism>
<reference evidence="2" key="2">
    <citation type="submission" date="2021-10" db="EMBL/GenBank/DDBJ databases">
        <title>Phylogenomics reveals ancestral predisposition of the termite-cultivated fungus Termitomyces towards a domesticated lifestyle.</title>
        <authorList>
            <person name="Auxier B."/>
            <person name="Grum-Grzhimaylo A."/>
            <person name="Cardenas M.E."/>
            <person name="Lodge J.D."/>
            <person name="Laessoe T."/>
            <person name="Pedersen O."/>
            <person name="Smith M.E."/>
            <person name="Kuyper T.W."/>
            <person name="Franco-Molano E.A."/>
            <person name="Baroni T.J."/>
            <person name="Aanen D.K."/>
        </authorList>
    </citation>
    <scope>NUCLEOTIDE SEQUENCE</scope>
    <source>
        <strain evidence="2">AP01</strain>
        <tissue evidence="2">Mycelium</tissue>
    </source>
</reference>
<feature type="region of interest" description="Disordered" evidence="1">
    <location>
        <begin position="74"/>
        <end position="149"/>
    </location>
</feature>
<evidence type="ECO:0000313" key="2">
    <source>
        <dbReference type="EMBL" id="KAG5640021.1"/>
    </source>
</evidence>
<feature type="compositionally biased region" description="Low complexity" evidence="1">
    <location>
        <begin position="314"/>
        <end position="335"/>
    </location>
</feature>
<feature type="compositionally biased region" description="Polar residues" evidence="1">
    <location>
        <begin position="83"/>
        <end position="100"/>
    </location>
</feature>
<evidence type="ECO:0000256" key="1">
    <source>
        <dbReference type="SAM" id="MobiDB-lite"/>
    </source>
</evidence>
<feature type="compositionally biased region" description="Basic and acidic residues" evidence="1">
    <location>
        <begin position="274"/>
        <end position="284"/>
    </location>
</feature>
<accession>A0A9P7K9M7</accession>
<feature type="compositionally biased region" description="Low complexity" evidence="1">
    <location>
        <begin position="128"/>
        <end position="138"/>
    </location>
</feature>
<sequence length="579" mass="60523">RAAPRGLGLSLPGLKTPARVGKPAPSPPRAGVKAKGVKVLAVISNSPPSPTEHLTSARVAISSPTLLARTHEAYGPELWTRSARPTKSASSTPNAGTSTPPREHLRPQASSPRATPPMKTVITCPKGTTATPSPAASTLRSRPGRAGVPAAHLSSVHNKISGKLTDTRKTTMSPPSAVAVTSPGRDRPVSRPAPALPASTRQPLSQETQFALRSRVRSTPRPRIPHGEVSKMPVIIVRPASENFSVEACPSPSPSEGSTVEEADTNGLSPGWKPKVDHVKEAKRGTALAKKPLRDRTNEDKAPWRGTSVTVEIPTTPVKKTTTRSQTTQASASSKTRGEENVAPAPRGRKRANTTIRRPQVDARDAHVPGATTADAEQASDSLATTETQASLKDSSPDFSAPPPTIKDDAAVCFVPEELATIDTSVAVDVSGDASPTLATSPERTETPELCSPLACFAETLSLLLEATAHEDPPATCSPEGSTPQDAPTRVRLSGGIRPLLLSDRLSLEKALPKAPAPEPPRSRPASIVSKPGLRPFLLQAAGSATPSPSPPLSAVRRGWLRLTAACSRSRTPNKGGAL</sequence>
<protein>
    <submittedName>
        <fullName evidence="2">Uncharacterized protein</fullName>
    </submittedName>
</protein>
<evidence type="ECO:0000313" key="3">
    <source>
        <dbReference type="Proteomes" id="UP000775547"/>
    </source>
</evidence>
<comment type="caution">
    <text evidence="2">The sequence shown here is derived from an EMBL/GenBank/DDBJ whole genome shotgun (WGS) entry which is preliminary data.</text>
</comment>
<reference evidence="2" key="1">
    <citation type="submission" date="2020-07" db="EMBL/GenBank/DDBJ databases">
        <authorList>
            <person name="Nieuwenhuis M."/>
            <person name="Van De Peppel L.J.J."/>
        </authorList>
    </citation>
    <scope>NUCLEOTIDE SEQUENCE</scope>
    <source>
        <strain evidence="2">AP01</strain>
        <tissue evidence="2">Mycelium</tissue>
    </source>
</reference>
<dbReference type="AlphaFoldDB" id="A0A9P7K9M7"/>
<dbReference type="EMBL" id="JABCKV010001398">
    <property type="protein sequence ID" value="KAG5640021.1"/>
    <property type="molecule type" value="Genomic_DNA"/>
</dbReference>
<feature type="compositionally biased region" description="Polar residues" evidence="1">
    <location>
        <begin position="379"/>
        <end position="398"/>
    </location>
</feature>
<proteinExistence type="predicted"/>
<feature type="region of interest" description="Disordered" evidence="1">
    <location>
        <begin position="512"/>
        <end position="532"/>
    </location>
</feature>
<feature type="region of interest" description="Disordered" evidence="1">
    <location>
        <begin position="1"/>
        <end position="33"/>
    </location>
</feature>
<feature type="compositionally biased region" description="Basic and acidic residues" evidence="1">
    <location>
        <begin position="292"/>
        <end position="303"/>
    </location>
</feature>
<keyword evidence="3" id="KW-1185">Reference proteome</keyword>
<feature type="region of interest" description="Disordered" evidence="1">
    <location>
        <begin position="166"/>
        <end position="230"/>
    </location>
</feature>
<feature type="compositionally biased region" description="Basic residues" evidence="1">
    <location>
        <begin position="214"/>
        <end position="224"/>
    </location>
</feature>
<feature type="region of interest" description="Disordered" evidence="1">
    <location>
        <begin position="246"/>
        <end position="404"/>
    </location>
</feature>